<reference evidence="2" key="2">
    <citation type="submission" date="2013-12" db="EMBL/GenBank/DDBJ databases">
        <authorList>
            <person name="Yu Y."/>
            <person name="Lee S."/>
            <person name="de Baynast K."/>
            <person name="Wissotski M."/>
            <person name="Liu L."/>
            <person name="Talag J."/>
            <person name="Goicoechea J."/>
            <person name="Angelova A."/>
            <person name="Jetty R."/>
            <person name="Kudrna D."/>
            <person name="Golser W."/>
            <person name="Rivera L."/>
            <person name="Zhang J."/>
            <person name="Wing R."/>
        </authorList>
    </citation>
    <scope>NUCLEOTIDE SEQUENCE</scope>
</reference>
<dbReference type="EnsemblPlants" id="LPERR01G15000.1">
    <property type="protein sequence ID" value="LPERR01G15000.1"/>
    <property type="gene ID" value="LPERR01G15000"/>
</dbReference>
<proteinExistence type="predicted"/>
<reference evidence="1 2" key="1">
    <citation type="submission" date="2012-08" db="EMBL/GenBank/DDBJ databases">
        <title>Oryza genome evolution.</title>
        <authorList>
            <person name="Wing R.A."/>
        </authorList>
    </citation>
    <scope>NUCLEOTIDE SEQUENCE</scope>
</reference>
<reference evidence="1" key="3">
    <citation type="submission" date="2015-04" db="UniProtKB">
        <authorList>
            <consortium name="EnsemblPlants"/>
        </authorList>
    </citation>
    <scope>IDENTIFICATION</scope>
</reference>
<dbReference type="HOGENOM" id="CLU_2295719_0_0_1"/>
<keyword evidence="2" id="KW-1185">Reference proteome</keyword>
<organism evidence="1 2">
    <name type="scientific">Leersia perrieri</name>
    <dbReference type="NCBI Taxonomy" id="77586"/>
    <lineage>
        <taxon>Eukaryota</taxon>
        <taxon>Viridiplantae</taxon>
        <taxon>Streptophyta</taxon>
        <taxon>Embryophyta</taxon>
        <taxon>Tracheophyta</taxon>
        <taxon>Spermatophyta</taxon>
        <taxon>Magnoliopsida</taxon>
        <taxon>Liliopsida</taxon>
        <taxon>Poales</taxon>
        <taxon>Poaceae</taxon>
        <taxon>BOP clade</taxon>
        <taxon>Oryzoideae</taxon>
        <taxon>Oryzeae</taxon>
        <taxon>Oryzinae</taxon>
        <taxon>Leersia</taxon>
    </lineage>
</organism>
<protein>
    <submittedName>
        <fullName evidence="1">Uncharacterized protein</fullName>
    </submittedName>
</protein>
<dbReference type="Proteomes" id="UP000032180">
    <property type="component" value="Chromosome 1"/>
</dbReference>
<dbReference type="AlphaFoldDB" id="A0A0D9V1C9"/>
<accession>A0A0D9V1C9</accession>
<name>A0A0D9V1C9_9ORYZ</name>
<evidence type="ECO:0000313" key="1">
    <source>
        <dbReference type="EnsemblPlants" id="LPERR01G15000.1"/>
    </source>
</evidence>
<sequence length="101" mass="10928">MVGDGDGDNVSHRRRRRTPLPSMRALFFWQAARVSLHVLAGGMAVEAAMDFSAGGGEVSASVAEEMKVASAMIFLCSLSQKSGAAVKISMEPPIRRYWIQD</sequence>
<evidence type="ECO:0000313" key="2">
    <source>
        <dbReference type="Proteomes" id="UP000032180"/>
    </source>
</evidence>
<dbReference type="Gramene" id="LPERR01G15000.1">
    <property type="protein sequence ID" value="LPERR01G15000.1"/>
    <property type="gene ID" value="LPERR01G15000"/>
</dbReference>